<reference evidence="6" key="1">
    <citation type="submission" date="2023-10" db="EMBL/GenBank/DDBJ databases">
        <title>Genome assemblies of two species of porcelain crab, Petrolisthes cinctipes and Petrolisthes manimaculis (Anomura: Porcellanidae).</title>
        <authorList>
            <person name="Angst P."/>
        </authorList>
    </citation>
    <scope>NUCLEOTIDE SEQUENCE</scope>
    <source>
        <strain evidence="6">PB745_01</strain>
        <tissue evidence="6">Gill</tissue>
    </source>
</reference>
<dbReference type="SMART" id="SM00184">
    <property type="entry name" value="RING"/>
    <property type="match status" value="1"/>
</dbReference>
<dbReference type="CDD" id="cd16449">
    <property type="entry name" value="RING-HC"/>
    <property type="match status" value="1"/>
</dbReference>
<dbReference type="Proteomes" id="UP001286313">
    <property type="component" value="Unassembled WGS sequence"/>
</dbReference>
<evidence type="ECO:0000256" key="1">
    <source>
        <dbReference type="ARBA" id="ARBA00022723"/>
    </source>
</evidence>
<dbReference type="GO" id="GO:0061630">
    <property type="term" value="F:ubiquitin protein ligase activity"/>
    <property type="evidence" value="ECO:0007669"/>
    <property type="project" value="TreeGrafter"/>
</dbReference>
<keyword evidence="7" id="KW-1185">Reference proteome</keyword>
<dbReference type="PANTHER" id="PTHR22791">
    <property type="entry name" value="RING-TYPE DOMAIN-CONTAINING PROTEIN"/>
    <property type="match status" value="1"/>
</dbReference>
<dbReference type="CDD" id="cd17039">
    <property type="entry name" value="Ubl_ubiquitin_like"/>
    <property type="match status" value="1"/>
</dbReference>
<dbReference type="GO" id="GO:0008270">
    <property type="term" value="F:zinc ion binding"/>
    <property type="evidence" value="ECO:0007669"/>
    <property type="project" value="UniProtKB-KW"/>
</dbReference>
<comment type="caution">
    <text evidence="6">The sequence shown here is derived from an EMBL/GenBank/DDBJ whole genome shotgun (WGS) entry which is preliminary data.</text>
</comment>
<dbReference type="PROSITE" id="PS00518">
    <property type="entry name" value="ZF_RING_1"/>
    <property type="match status" value="1"/>
</dbReference>
<protein>
    <recommendedName>
        <fullName evidence="5">RING-type domain-containing protein</fullName>
    </recommendedName>
</protein>
<accession>A0AAE1FLQ9</accession>
<dbReference type="SUPFAM" id="SSF57850">
    <property type="entry name" value="RING/U-box"/>
    <property type="match status" value="1"/>
</dbReference>
<evidence type="ECO:0000313" key="7">
    <source>
        <dbReference type="Proteomes" id="UP001286313"/>
    </source>
</evidence>
<evidence type="ECO:0000259" key="5">
    <source>
        <dbReference type="PROSITE" id="PS50089"/>
    </source>
</evidence>
<name>A0AAE1FLQ9_PETCI</name>
<proteinExistence type="predicted"/>
<dbReference type="InterPro" id="IPR017907">
    <property type="entry name" value="Znf_RING_CS"/>
</dbReference>
<dbReference type="PROSITE" id="PS50089">
    <property type="entry name" value="ZF_RING_2"/>
    <property type="match status" value="1"/>
</dbReference>
<evidence type="ECO:0000256" key="3">
    <source>
        <dbReference type="ARBA" id="ARBA00022833"/>
    </source>
</evidence>
<evidence type="ECO:0000313" key="6">
    <source>
        <dbReference type="EMBL" id="KAK3875810.1"/>
    </source>
</evidence>
<sequence length="217" mass="23951">MATMCKVCRDDYSLQKEPVSLQCGHSFCRECLGHLEKRGALHCPICSTQETRGPVHLLPVNHDLLMEACPDAIPTTPVPAPPPSDARMSVLVVPGEADPPLTIHVLPTTKVKDIKVLLRVNHGLDCSRVYFQGFPLDELTTLQHNHITKGNTLHLDPGGSVESDVLLRPAPSTLTHSTPKQSLDHFVDSKKLEDVRKWLEKMGHISTKNVSDGLLKR</sequence>
<dbReference type="AlphaFoldDB" id="A0AAE1FLQ9"/>
<keyword evidence="3" id="KW-0862">Zinc</keyword>
<dbReference type="InterPro" id="IPR001841">
    <property type="entry name" value="Znf_RING"/>
</dbReference>
<dbReference type="GO" id="GO:0016567">
    <property type="term" value="P:protein ubiquitination"/>
    <property type="evidence" value="ECO:0007669"/>
    <property type="project" value="TreeGrafter"/>
</dbReference>
<dbReference type="Gene3D" id="3.30.40.10">
    <property type="entry name" value="Zinc/RING finger domain, C3HC4 (zinc finger)"/>
    <property type="match status" value="1"/>
</dbReference>
<dbReference type="PANTHER" id="PTHR22791:SF6">
    <property type="entry name" value="RING-TYPE DOMAIN-CONTAINING PROTEIN"/>
    <property type="match status" value="1"/>
</dbReference>
<dbReference type="InterPro" id="IPR013083">
    <property type="entry name" value="Znf_RING/FYVE/PHD"/>
</dbReference>
<dbReference type="InterPro" id="IPR027370">
    <property type="entry name" value="Znf-RING_euk"/>
</dbReference>
<dbReference type="Pfam" id="PF13445">
    <property type="entry name" value="zf-RING_UBOX"/>
    <property type="match status" value="1"/>
</dbReference>
<organism evidence="6 7">
    <name type="scientific">Petrolisthes cinctipes</name>
    <name type="common">Flat porcelain crab</name>
    <dbReference type="NCBI Taxonomy" id="88211"/>
    <lineage>
        <taxon>Eukaryota</taxon>
        <taxon>Metazoa</taxon>
        <taxon>Ecdysozoa</taxon>
        <taxon>Arthropoda</taxon>
        <taxon>Crustacea</taxon>
        <taxon>Multicrustacea</taxon>
        <taxon>Malacostraca</taxon>
        <taxon>Eumalacostraca</taxon>
        <taxon>Eucarida</taxon>
        <taxon>Decapoda</taxon>
        <taxon>Pleocyemata</taxon>
        <taxon>Anomura</taxon>
        <taxon>Galatheoidea</taxon>
        <taxon>Porcellanidae</taxon>
        <taxon>Petrolisthes</taxon>
    </lineage>
</organism>
<dbReference type="InterPro" id="IPR029071">
    <property type="entry name" value="Ubiquitin-like_domsf"/>
</dbReference>
<feature type="domain" description="RING-type" evidence="5">
    <location>
        <begin position="5"/>
        <end position="47"/>
    </location>
</feature>
<gene>
    <name evidence="6" type="ORF">Pcinc_019343</name>
</gene>
<dbReference type="SUPFAM" id="SSF54236">
    <property type="entry name" value="Ubiquitin-like"/>
    <property type="match status" value="1"/>
</dbReference>
<keyword evidence="1" id="KW-0479">Metal-binding</keyword>
<evidence type="ECO:0000256" key="2">
    <source>
        <dbReference type="ARBA" id="ARBA00022771"/>
    </source>
</evidence>
<dbReference type="InterPro" id="IPR051435">
    <property type="entry name" value="RING_finger_E3_ubiq-ligases"/>
</dbReference>
<dbReference type="EMBL" id="JAWQEG010001917">
    <property type="protein sequence ID" value="KAK3875810.1"/>
    <property type="molecule type" value="Genomic_DNA"/>
</dbReference>
<keyword evidence="2 4" id="KW-0863">Zinc-finger</keyword>
<evidence type="ECO:0000256" key="4">
    <source>
        <dbReference type="PROSITE-ProRule" id="PRU00175"/>
    </source>
</evidence>